<dbReference type="OrthoDB" id="7862366at2"/>
<accession>A0A2M8IW24</accession>
<protein>
    <recommendedName>
        <fullName evidence="4">Secreted protein</fullName>
    </recommendedName>
</protein>
<evidence type="ECO:0000313" key="2">
    <source>
        <dbReference type="EMBL" id="PJE34714.1"/>
    </source>
</evidence>
<dbReference type="AlphaFoldDB" id="A0A2M8IW24"/>
<proteinExistence type="predicted"/>
<dbReference type="RefSeq" id="WP_100164328.1">
    <property type="nucleotide sequence ID" value="NZ_PGTB01000148.1"/>
</dbReference>
<dbReference type="Proteomes" id="UP000231553">
    <property type="component" value="Unassembled WGS sequence"/>
</dbReference>
<comment type="caution">
    <text evidence="2">The sequence shown here is derived from an EMBL/GenBank/DDBJ whole genome shotgun (WGS) entry which is preliminary data.</text>
</comment>
<evidence type="ECO:0000313" key="3">
    <source>
        <dbReference type="Proteomes" id="UP000231553"/>
    </source>
</evidence>
<evidence type="ECO:0000256" key="1">
    <source>
        <dbReference type="SAM" id="SignalP"/>
    </source>
</evidence>
<feature type="signal peptide" evidence="1">
    <location>
        <begin position="1"/>
        <end position="24"/>
    </location>
</feature>
<organism evidence="2 3">
    <name type="scientific">Pseudooceanicola lipolyticus</name>
    <dbReference type="NCBI Taxonomy" id="2029104"/>
    <lineage>
        <taxon>Bacteria</taxon>
        <taxon>Pseudomonadati</taxon>
        <taxon>Pseudomonadota</taxon>
        <taxon>Alphaproteobacteria</taxon>
        <taxon>Rhodobacterales</taxon>
        <taxon>Paracoccaceae</taxon>
        <taxon>Pseudooceanicola</taxon>
    </lineage>
</organism>
<keyword evidence="3" id="KW-1185">Reference proteome</keyword>
<gene>
    <name evidence="2" type="ORF">CVM52_20855</name>
</gene>
<reference evidence="2 3" key="1">
    <citation type="journal article" date="2018" name="Int. J. Syst. Evol. Microbiol.">
        <title>Pseudooceanicola lipolyticus sp. nov., a marine alphaproteobacterium, reclassification of Oceanicola flagellatus as Pseudooceanicola flagellatus comb. nov. and emended description of the genus Pseudooceanicola.</title>
        <authorList>
            <person name="Huang M.-M."/>
            <person name="Guo L.-L."/>
            <person name="Wu Y.-H."/>
            <person name="Lai Q.-L."/>
            <person name="Shao Z.-Z."/>
            <person name="Wang C.-S."/>
            <person name="Wu M."/>
            <person name="Xu X.-W."/>
        </authorList>
    </citation>
    <scope>NUCLEOTIDE SEQUENCE [LARGE SCALE GENOMIC DNA]</scope>
    <source>
        <strain evidence="2 3">157</strain>
    </source>
</reference>
<sequence>MTQLRTGLCAALMALAPVAAPAWQADNLLTVNPLSGGGFEVVGAPGSGGPDFWCAAGDYAMRVLGADSTQRVYLVRSRGAPETSNRTSSVQFSLTPPPGAVPRDGLFLSMRRVGDNLSVAFARNYCLDRKNLEF</sequence>
<evidence type="ECO:0008006" key="4">
    <source>
        <dbReference type="Google" id="ProtNLM"/>
    </source>
</evidence>
<name>A0A2M8IW24_9RHOB</name>
<feature type="chain" id="PRO_5014663548" description="Secreted protein" evidence="1">
    <location>
        <begin position="25"/>
        <end position="134"/>
    </location>
</feature>
<keyword evidence="1" id="KW-0732">Signal</keyword>
<dbReference type="EMBL" id="PGTB01000148">
    <property type="protein sequence ID" value="PJE34714.1"/>
    <property type="molecule type" value="Genomic_DNA"/>
</dbReference>